<dbReference type="Gene3D" id="2.20.110.10">
    <property type="entry name" value="Histone H3 K4-specific methyltransferase SET7/9 N-terminal domain"/>
    <property type="match status" value="3"/>
</dbReference>
<name>A0AAD5TPT1_9FUNG</name>
<organism evidence="3 4">
    <name type="scientific">Geranomyces variabilis</name>
    <dbReference type="NCBI Taxonomy" id="109894"/>
    <lineage>
        <taxon>Eukaryota</taxon>
        <taxon>Fungi</taxon>
        <taxon>Fungi incertae sedis</taxon>
        <taxon>Chytridiomycota</taxon>
        <taxon>Chytridiomycota incertae sedis</taxon>
        <taxon>Chytridiomycetes</taxon>
        <taxon>Spizellomycetales</taxon>
        <taxon>Powellomycetaceae</taxon>
        <taxon>Geranomyces</taxon>
    </lineage>
</organism>
<gene>
    <name evidence="3" type="ORF">HDU87_001295</name>
</gene>
<feature type="compositionally biased region" description="Acidic residues" evidence="2">
    <location>
        <begin position="1"/>
        <end position="10"/>
    </location>
</feature>
<evidence type="ECO:0000313" key="4">
    <source>
        <dbReference type="Proteomes" id="UP001212152"/>
    </source>
</evidence>
<dbReference type="PANTHER" id="PTHR43215:SF14">
    <property type="entry name" value="RADIAL SPOKE HEAD 1 HOMOLOG"/>
    <property type="match status" value="1"/>
</dbReference>
<keyword evidence="1" id="KW-0677">Repeat</keyword>
<reference evidence="3" key="1">
    <citation type="submission" date="2020-05" db="EMBL/GenBank/DDBJ databases">
        <title>Phylogenomic resolution of chytrid fungi.</title>
        <authorList>
            <person name="Stajich J.E."/>
            <person name="Amses K."/>
            <person name="Simmons R."/>
            <person name="Seto K."/>
            <person name="Myers J."/>
            <person name="Bonds A."/>
            <person name="Quandt C.A."/>
            <person name="Barry K."/>
            <person name="Liu P."/>
            <person name="Grigoriev I."/>
            <person name="Longcore J.E."/>
            <person name="James T.Y."/>
        </authorList>
    </citation>
    <scope>NUCLEOTIDE SEQUENCE</scope>
    <source>
        <strain evidence="3">JEL0379</strain>
    </source>
</reference>
<comment type="caution">
    <text evidence="3">The sequence shown here is derived from an EMBL/GenBank/DDBJ whole genome shotgun (WGS) entry which is preliminary data.</text>
</comment>
<dbReference type="InterPro" id="IPR003409">
    <property type="entry name" value="MORN"/>
</dbReference>
<dbReference type="SMART" id="SM00698">
    <property type="entry name" value="MORN"/>
    <property type="match status" value="4"/>
</dbReference>
<dbReference type="AlphaFoldDB" id="A0AAD5TPT1"/>
<dbReference type="SUPFAM" id="SSF82185">
    <property type="entry name" value="Histone H3 K4-specific methyltransferase SET7/9 N-terminal domain"/>
    <property type="match status" value="2"/>
</dbReference>
<sequence>MSDAGSEGEQEQPPTIGTYEGGRNDQSERHGQAKMIFPNKDVYTGMYANGMRNGPGTYKWAKPLAVYQGEYKDGRRAGEGKLVFPDGTIYAGVFEGGKRHGDGMYTYVNGDTYQGGWSEDARHGRGTYTVAATGSKLEGTWEKGQMTGDARVTHADHVLKAHFVNGQPELPATITFTSTAYTMKVTDRALLGQSAIAAGGAGGDE</sequence>
<feature type="region of interest" description="Disordered" evidence="2">
    <location>
        <begin position="1"/>
        <end position="32"/>
    </location>
</feature>
<evidence type="ECO:0000256" key="1">
    <source>
        <dbReference type="ARBA" id="ARBA00022737"/>
    </source>
</evidence>
<evidence type="ECO:0000256" key="2">
    <source>
        <dbReference type="SAM" id="MobiDB-lite"/>
    </source>
</evidence>
<accession>A0AAD5TPT1</accession>
<feature type="compositionally biased region" description="Basic and acidic residues" evidence="2">
    <location>
        <begin position="22"/>
        <end position="31"/>
    </location>
</feature>
<dbReference type="EMBL" id="JADGJQ010000013">
    <property type="protein sequence ID" value="KAJ3181166.1"/>
    <property type="molecule type" value="Genomic_DNA"/>
</dbReference>
<dbReference type="PANTHER" id="PTHR43215">
    <property type="entry name" value="RADIAL SPOKE HEAD 1 HOMOLOG"/>
    <property type="match status" value="1"/>
</dbReference>
<dbReference type="Pfam" id="PF02493">
    <property type="entry name" value="MORN"/>
    <property type="match status" value="6"/>
</dbReference>
<keyword evidence="4" id="KW-1185">Reference proteome</keyword>
<proteinExistence type="predicted"/>
<evidence type="ECO:0000313" key="3">
    <source>
        <dbReference type="EMBL" id="KAJ3181166.1"/>
    </source>
</evidence>
<protein>
    <submittedName>
        <fullName evidence="3">Uncharacterized protein</fullName>
    </submittedName>
</protein>
<dbReference type="Proteomes" id="UP001212152">
    <property type="component" value="Unassembled WGS sequence"/>
</dbReference>